<protein>
    <submittedName>
        <fullName evidence="1">Uncharacterized protein</fullName>
    </submittedName>
</protein>
<reference evidence="1" key="1">
    <citation type="thesis" date="2020" institute="ProQuest LLC" country="789 East Eisenhower Parkway, Ann Arbor, MI, USA">
        <title>Comparative Genomics and Chromosome Evolution.</title>
        <authorList>
            <person name="Mudd A.B."/>
        </authorList>
    </citation>
    <scope>NUCLEOTIDE SEQUENCE</scope>
    <source>
        <strain evidence="1">237g6f4</strain>
        <tissue evidence="1">Blood</tissue>
    </source>
</reference>
<dbReference type="EMBL" id="WNYA01000008">
    <property type="protein sequence ID" value="KAG8558702.1"/>
    <property type="molecule type" value="Genomic_DNA"/>
</dbReference>
<evidence type="ECO:0000313" key="2">
    <source>
        <dbReference type="Proteomes" id="UP000824782"/>
    </source>
</evidence>
<gene>
    <name evidence="1" type="ORF">GDO81_017114</name>
</gene>
<sequence length="75" mass="8631">MKRSNISNLSHQHSLHNSLSASSYKNPNIYFQSNCYAKQKQADIVRTKVRSVEVLNHWEAYRKYNLAPSTGCNMA</sequence>
<dbReference type="Proteomes" id="UP000824782">
    <property type="component" value="Unassembled WGS sequence"/>
</dbReference>
<evidence type="ECO:0000313" key="1">
    <source>
        <dbReference type="EMBL" id="KAG8558702.1"/>
    </source>
</evidence>
<organism evidence="1 2">
    <name type="scientific">Engystomops pustulosus</name>
    <name type="common">Tungara frog</name>
    <name type="synonym">Physalaemus pustulosus</name>
    <dbReference type="NCBI Taxonomy" id="76066"/>
    <lineage>
        <taxon>Eukaryota</taxon>
        <taxon>Metazoa</taxon>
        <taxon>Chordata</taxon>
        <taxon>Craniata</taxon>
        <taxon>Vertebrata</taxon>
        <taxon>Euteleostomi</taxon>
        <taxon>Amphibia</taxon>
        <taxon>Batrachia</taxon>
        <taxon>Anura</taxon>
        <taxon>Neobatrachia</taxon>
        <taxon>Hyloidea</taxon>
        <taxon>Leptodactylidae</taxon>
        <taxon>Leiuperinae</taxon>
        <taxon>Engystomops</taxon>
    </lineage>
</organism>
<dbReference type="AlphaFoldDB" id="A0AAV7AB62"/>
<name>A0AAV7AB62_ENGPU</name>
<proteinExistence type="predicted"/>
<comment type="caution">
    <text evidence="1">The sequence shown here is derived from an EMBL/GenBank/DDBJ whole genome shotgun (WGS) entry which is preliminary data.</text>
</comment>
<keyword evidence="2" id="KW-1185">Reference proteome</keyword>
<accession>A0AAV7AB62</accession>